<proteinExistence type="predicted"/>
<comment type="caution">
    <text evidence="2">The sequence shown here is derived from an EMBL/GenBank/DDBJ whole genome shotgun (WGS) entry which is preliminary data.</text>
</comment>
<accession>A0A8T0RC85</accession>
<dbReference type="Proteomes" id="UP000823388">
    <property type="component" value="Chromosome 6K"/>
</dbReference>
<sequence length="183" mass="19439">MWLNSCGHSCVGENRGGEFRTTSVSWLGLSALPTIGEARVRRGCSGGDDDEASTAVEQSQGRARLGRGGAEAKRWLGVVRARPGISGPRRRGRFTVSGGSTKWRGQRGQRQRGPPNGVAAVASFGGDSSGAVARWERDAVVAACTARQLHGRCASAAVKSRRAKAKDMVFGRGAQQLIERLMF</sequence>
<evidence type="ECO:0000313" key="3">
    <source>
        <dbReference type="Proteomes" id="UP000823388"/>
    </source>
</evidence>
<dbReference type="EMBL" id="CM029047">
    <property type="protein sequence ID" value="KAG2583467.1"/>
    <property type="molecule type" value="Genomic_DNA"/>
</dbReference>
<organism evidence="2 3">
    <name type="scientific">Panicum virgatum</name>
    <name type="common">Blackwell switchgrass</name>
    <dbReference type="NCBI Taxonomy" id="38727"/>
    <lineage>
        <taxon>Eukaryota</taxon>
        <taxon>Viridiplantae</taxon>
        <taxon>Streptophyta</taxon>
        <taxon>Embryophyta</taxon>
        <taxon>Tracheophyta</taxon>
        <taxon>Spermatophyta</taxon>
        <taxon>Magnoliopsida</taxon>
        <taxon>Liliopsida</taxon>
        <taxon>Poales</taxon>
        <taxon>Poaceae</taxon>
        <taxon>PACMAD clade</taxon>
        <taxon>Panicoideae</taxon>
        <taxon>Panicodae</taxon>
        <taxon>Paniceae</taxon>
        <taxon>Panicinae</taxon>
        <taxon>Panicum</taxon>
        <taxon>Panicum sect. Hiantes</taxon>
    </lineage>
</organism>
<feature type="region of interest" description="Disordered" evidence="1">
    <location>
        <begin position="87"/>
        <end position="115"/>
    </location>
</feature>
<evidence type="ECO:0000256" key="1">
    <source>
        <dbReference type="SAM" id="MobiDB-lite"/>
    </source>
</evidence>
<gene>
    <name evidence="2" type="ORF">PVAP13_6KG220906</name>
</gene>
<evidence type="ECO:0000313" key="2">
    <source>
        <dbReference type="EMBL" id="KAG2583467.1"/>
    </source>
</evidence>
<protein>
    <submittedName>
        <fullName evidence="2">Uncharacterized protein</fullName>
    </submittedName>
</protein>
<name>A0A8T0RC85_PANVG</name>
<keyword evidence="3" id="KW-1185">Reference proteome</keyword>
<dbReference type="AlphaFoldDB" id="A0A8T0RC85"/>
<reference evidence="2" key="1">
    <citation type="submission" date="2020-05" db="EMBL/GenBank/DDBJ databases">
        <title>WGS assembly of Panicum virgatum.</title>
        <authorList>
            <person name="Lovell J.T."/>
            <person name="Jenkins J."/>
            <person name="Shu S."/>
            <person name="Juenger T.E."/>
            <person name="Schmutz J."/>
        </authorList>
    </citation>
    <scope>NUCLEOTIDE SEQUENCE</scope>
    <source>
        <strain evidence="2">AP13</strain>
    </source>
</reference>